<dbReference type="InterPro" id="IPR049031">
    <property type="entry name" value="T2SSK_SAM-like_1st"/>
</dbReference>
<evidence type="ECO:0000256" key="7">
    <source>
        <dbReference type="ARBA" id="ARBA00022927"/>
    </source>
</evidence>
<dbReference type="SUPFAM" id="SSF54523">
    <property type="entry name" value="Pili subunits"/>
    <property type="match status" value="1"/>
</dbReference>
<keyword evidence="4" id="KW-1003">Cell membrane</keyword>
<dbReference type="InterPro" id="IPR049179">
    <property type="entry name" value="T2SSK_SAM-like_2nd"/>
</dbReference>
<evidence type="ECO:0000256" key="1">
    <source>
        <dbReference type="ARBA" id="ARBA00004533"/>
    </source>
</evidence>
<proteinExistence type="inferred from homology"/>
<comment type="similarity">
    <text evidence="2">Belongs to the GSP K family.</text>
</comment>
<dbReference type="Gene3D" id="3.30.1300.30">
    <property type="entry name" value="GSPII I/J protein-like"/>
    <property type="match status" value="1"/>
</dbReference>
<dbReference type="AlphaFoldDB" id="A0A5D3WKA6"/>
<evidence type="ECO:0000256" key="9">
    <source>
        <dbReference type="ARBA" id="ARBA00023136"/>
    </source>
</evidence>
<evidence type="ECO:0000256" key="6">
    <source>
        <dbReference type="ARBA" id="ARBA00022692"/>
    </source>
</evidence>
<evidence type="ECO:0000256" key="2">
    <source>
        <dbReference type="ARBA" id="ARBA00007246"/>
    </source>
</evidence>
<accession>A0A5D3WKA6</accession>
<protein>
    <submittedName>
        <fullName evidence="12">Type II secretion system protein K (GspK)</fullName>
    </submittedName>
</protein>
<evidence type="ECO:0000256" key="4">
    <source>
        <dbReference type="ARBA" id="ARBA00022475"/>
    </source>
</evidence>
<dbReference type="Pfam" id="PF03934">
    <property type="entry name" value="T2SSK"/>
    <property type="match status" value="1"/>
</dbReference>
<keyword evidence="6" id="KW-0812">Transmembrane</keyword>
<dbReference type="InterPro" id="IPR045584">
    <property type="entry name" value="Pilin-like"/>
</dbReference>
<evidence type="ECO:0000313" key="13">
    <source>
        <dbReference type="Proteomes" id="UP000324159"/>
    </source>
</evidence>
<dbReference type="SUPFAM" id="SSF158544">
    <property type="entry name" value="GspK insert domain-like"/>
    <property type="match status" value="1"/>
</dbReference>
<evidence type="ECO:0000256" key="5">
    <source>
        <dbReference type="ARBA" id="ARBA00022519"/>
    </source>
</evidence>
<comment type="subcellular location">
    <subcellularLocation>
        <location evidence="1">Cell inner membrane</location>
    </subcellularLocation>
</comment>
<feature type="domain" description="T2SS protein K second SAM-like" evidence="10">
    <location>
        <begin position="211"/>
        <end position="265"/>
    </location>
</feature>
<keyword evidence="3" id="KW-0813">Transport</keyword>
<dbReference type="Proteomes" id="UP000324159">
    <property type="component" value="Unassembled WGS sequence"/>
</dbReference>
<keyword evidence="7" id="KW-0653">Protein transport</keyword>
<dbReference type="InterPro" id="IPR038072">
    <property type="entry name" value="GspK_central_sf"/>
</dbReference>
<evidence type="ECO:0000256" key="3">
    <source>
        <dbReference type="ARBA" id="ARBA00022448"/>
    </source>
</evidence>
<evidence type="ECO:0000313" key="12">
    <source>
        <dbReference type="EMBL" id="TYO97558.1"/>
    </source>
</evidence>
<evidence type="ECO:0000259" key="10">
    <source>
        <dbReference type="Pfam" id="PF03934"/>
    </source>
</evidence>
<comment type="caution">
    <text evidence="12">The sequence shown here is derived from an EMBL/GenBank/DDBJ whole genome shotgun (WGS) entry which is preliminary data.</text>
</comment>
<dbReference type="PANTHER" id="PTHR38831:SF2">
    <property type="entry name" value="TYPE II SECRETION SYSTEM PROTEIN K"/>
    <property type="match status" value="1"/>
</dbReference>
<dbReference type="GO" id="GO:0009306">
    <property type="term" value="P:protein secretion"/>
    <property type="evidence" value="ECO:0007669"/>
    <property type="project" value="InterPro"/>
</dbReference>
<dbReference type="PANTHER" id="PTHR38831">
    <property type="entry name" value="TYPE II SECRETION SYSTEM PROTEIN K"/>
    <property type="match status" value="1"/>
</dbReference>
<keyword evidence="5" id="KW-0997">Cell inner membrane</keyword>
<keyword evidence="8" id="KW-1133">Transmembrane helix</keyword>
<feature type="domain" description="T2SS protein K first SAM-like" evidence="11">
    <location>
        <begin position="104"/>
        <end position="205"/>
    </location>
</feature>
<dbReference type="NCBIfam" id="NF037980">
    <property type="entry name" value="T2SS_GspK"/>
    <property type="match status" value="1"/>
</dbReference>
<reference evidence="12 13" key="1">
    <citation type="submission" date="2019-07" db="EMBL/GenBank/DDBJ databases">
        <title>Genomic Encyclopedia of Type Strains, Phase IV (KMG-IV): sequencing the most valuable type-strain genomes for metagenomic binning, comparative biology and taxonomic classification.</title>
        <authorList>
            <person name="Goeker M."/>
        </authorList>
    </citation>
    <scope>NUCLEOTIDE SEQUENCE [LARGE SCALE GENOMIC DNA]</scope>
    <source>
        <strain evidence="12 13">SS015</strain>
    </source>
</reference>
<evidence type="ECO:0000259" key="11">
    <source>
        <dbReference type="Pfam" id="PF21687"/>
    </source>
</evidence>
<gene>
    <name evidence="12" type="ORF">EDC39_11098</name>
</gene>
<dbReference type="PIRSF" id="PIRSF002786">
    <property type="entry name" value="XcpX"/>
    <property type="match status" value="1"/>
</dbReference>
<organism evidence="12 13">
    <name type="scientific">Geothermobacter ehrlichii</name>
    <dbReference type="NCBI Taxonomy" id="213224"/>
    <lineage>
        <taxon>Bacteria</taxon>
        <taxon>Pseudomonadati</taxon>
        <taxon>Thermodesulfobacteriota</taxon>
        <taxon>Desulfuromonadia</taxon>
        <taxon>Desulfuromonadales</taxon>
        <taxon>Geothermobacteraceae</taxon>
        <taxon>Geothermobacter</taxon>
    </lineage>
</organism>
<keyword evidence="13" id="KW-1185">Reference proteome</keyword>
<dbReference type="GO" id="GO:0005886">
    <property type="term" value="C:plasma membrane"/>
    <property type="evidence" value="ECO:0007669"/>
    <property type="project" value="UniProtKB-SubCell"/>
</dbReference>
<dbReference type="Gene3D" id="1.10.40.60">
    <property type="entry name" value="EpsJ-like"/>
    <property type="match status" value="2"/>
</dbReference>
<keyword evidence="9" id="KW-0472">Membrane</keyword>
<dbReference type="Pfam" id="PF21687">
    <property type="entry name" value="T2SSK_1st"/>
    <property type="match status" value="1"/>
</dbReference>
<evidence type="ECO:0000256" key="8">
    <source>
        <dbReference type="ARBA" id="ARBA00022989"/>
    </source>
</evidence>
<dbReference type="EMBL" id="VNIB01000010">
    <property type="protein sequence ID" value="TYO97558.1"/>
    <property type="molecule type" value="Genomic_DNA"/>
</dbReference>
<sequence>MNPVRNESGFALLLVLVIVALLSALVSDFAFSTLVDLRLAETFRDSARASSLARGGVTVARELLRQDNNGWDAPESPDELWALPMEQVPVDDGFVSLRIRDLDGRIGLNRLVDSLGNPNVVMVDRFRRLCDELGLDRPEALTDALIDWLDRDSDPRPEGAEDPYYLALPNPYQAADAPLENLDELRRVRGFDARTLARLRPYVSARGGEKLNVNSAPAEVLLAWDGEMRPEAAETIIAERRKKPFRTLDEIRELIGVETFSALNRNLDLDVGSRYFHVDSRAEIGDGNRRIEAVIDRKTDRILWQKVN</sequence>
<dbReference type="InterPro" id="IPR005628">
    <property type="entry name" value="GspK"/>
</dbReference>
<name>A0A5D3WKA6_9BACT</name>